<accession>A0AAV7RGS3</accession>
<protein>
    <submittedName>
        <fullName evidence="1">Uncharacterized protein</fullName>
    </submittedName>
</protein>
<organism evidence="1 2">
    <name type="scientific">Pleurodeles waltl</name>
    <name type="common">Iberian ribbed newt</name>
    <dbReference type="NCBI Taxonomy" id="8319"/>
    <lineage>
        <taxon>Eukaryota</taxon>
        <taxon>Metazoa</taxon>
        <taxon>Chordata</taxon>
        <taxon>Craniata</taxon>
        <taxon>Vertebrata</taxon>
        <taxon>Euteleostomi</taxon>
        <taxon>Amphibia</taxon>
        <taxon>Batrachia</taxon>
        <taxon>Caudata</taxon>
        <taxon>Salamandroidea</taxon>
        <taxon>Salamandridae</taxon>
        <taxon>Pleurodelinae</taxon>
        <taxon>Pleurodeles</taxon>
    </lineage>
</organism>
<evidence type="ECO:0000313" key="1">
    <source>
        <dbReference type="EMBL" id="KAJ1150063.1"/>
    </source>
</evidence>
<comment type="caution">
    <text evidence="1">The sequence shown here is derived from an EMBL/GenBank/DDBJ whole genome shotgun (WGS) entry which is preliminary data.</text>
</comment>
<name>A0AAV7RGS3_PLEWA</name>
<proteinExistence type="predicted"/>
<reference evidence="1" key="1">
    <citation type="journal article" date="2022" name="bioRxiv">
        <title>Sequencing and chromosome-scale assembly of the giantPleurodeles waltlgenome.</title>
        <authorList>
            <person name="Brown T."/>
            <person name="Elewa A."/>
            <person name="Iarovenko S."/>
            <person name="Subramanian E."/>
            <person name="Araus A.J."/>
            <person name="Petzold A."/>
            <person name="Susuki M."/>
            <person name="Suzuki K.-i.T."/>
            <person name="Hayashi T."/>
            <person name="Toyoda A."/>
            <person name="Oliveira C."/>
            <person name="Osipova E."/>
            <person name="Leigh N.D."/>
            <person name="Simon A."/>
            <person name="Yun M.H."/>
        </authorList>
    </citation>
    <scope>NUCLEOTIDE SEQUENCE</scope>
    <source>
        <strain evidence="1">20211129_DDA</strain>
        <tissue evidence="1">Liver</tissue>
    </source>
</reference>
<dbReference type="EMBL" id="JANPWB010000009">
    <property type="protein sequence ID" value="KAJ1150063.1"/>
    <property type="molecule type" value="Genomic_DNA"/>
</dbReference>
<evidence type="ECO:0000313" key="2">
    <source>
        <dbReference type="Proteomes" id="UP001066276"/>
    </source>
</evidence>
<gene>
    <name evidence="1" type="ORF">NDU88_002861</name>
</gene>
<keyword evidence="2" id="KW-1185">Reference proteome</keyword>
<dbReference type="Proteomes" id="UP001066276">
    <property type="component" value="Chromosome 5"/>
</dbReference>
<sequence>MARGIDAVRSAQVQWHAPCNLHQEVFKSGYMAPVHHEFTANKKSVAVAVQKDRLSWAEIKVTSQACLPLPVAYYCEPGPFSSRMHETGRELPRRLARMALAVIVVM</sequence>
<dbReference type="AlphaFoldDB" id="A0AAV7RGS3"/>